<keyword evidence="2" id="KW-1185">Reference proteome</keyword>
<organism evidence="1 2">
    <name type="scientific">Wickerhamomyces pijperi</name>
    <name type="common">Yeast</name>
    <name type="synonym">Pichia pijperi</name>
    <dbReference type="NCBI Taxonomy" id="599730"/>
    <lineage>
        <taxon>Eukaryota</taxon>
        <taxon>Fungi</taxon>
        <taxon>Dikarya</taxon>
        <taxon>Ascomycota</taxon>
        <taxon>Saccharomycotina</taxon>
        <taxon>Saccharomycetes</taxon>
        <taxon>Phaffomycetales</taxon>
        <taxon>Wickerhamomycetaceae</taxon>
        <taxon>Wickerhamomyces</taxon>
    </lineage>
</organism>
<dbReference type="EMBL" id="JAEUBG010004744">
    <property type="protein sequence ID" value="KAH3680369.1"/>
    <property type="molecule type" value="Genomic_DNA"/>
</dbReference>
<protein>
    <submittedName>
        <fullName evidence="1">Uncharacterized protein</fullName>
    </submittedName>
</protein>
<comment type="caution">
    <text evidence="1">The sequence shown here is derived from an EMBL/GenBank/DDBJ whole genome shotgun (WGS) entry which is preliminary data.</text>
</comment>
<reference evidence="1" key="2">
    <citation type="submission" date="2021-01" db="EMBL/GenBank/DDBJ databases">
        <authorList>
            <person name="Schikora-Tamarit M.A."/>
        </authorList>
    </citation>
    <scope>NUCLEOTIDE SEQUENCE</scope>
    <source>
        <strain evidence="1">CBS2887</strain>
    </source>
</reference>
<gene>
    <name evidence="1" type="ORF">WICPIJ_008309</name>
</gene>
<evidence type="ECO:0000313" key="2">
    <source>
        <dbReference type="Proteomes" id="UP000774326"/>
    </source>
</evidence>
<dbReference type="Proteomes" id="UP000774326">
    <property type="component" value="Unassembled WGS sequence"/>
</dbReference>
<evidence type="ECO:0000313" key="1">
    <source>
        <dbReference type="EMBL" id="KAH3680369.1"/>
    </source>
</evidence>
<sequence length="138" mass="14688">MLLMSSYSLPESFGACDTLILRNRSFGNSSCVNAPILTEGPTQPGLKCSLSICTSGASIASNVNSSYDCESEPKNNSFNFGALSPEIPNSPVLTGCIIKLRFSQFSKTTSLISTASLMSMNVGEHIFLLIKEHASKLA</sequence>
<dbReference type="AlphaFoldDB" id="A0A9P8Q026"/>
<reference evidence="1" key="1">
    <citation type="journal article" date="2021" name="Open Biol.">
        <title>Shared evolutionary footprints suggest mitochondrial oxidative damage underlies multiple complex I losses in fungi.</title>
        <authorList>
            <person name="Schikora-Tamarit M.A."/>
            <person name="Marcet-Houben M."/>
            <person name="Nosek J."/>
            <person name="Gabaldon T."/>
        </authorList>
    </citation>
    <scope>NUCLEOTIDE SEQUENCE</scope>
    <source>
        <strain evidence="1">CBS2887</strain>
    </source>
</reference>
<proteinExistence type="predicted"/>
<name>A0A9P8Q026_WICPI</name>
<accession>A0A9P8Q026</accession>